<proteinExistence type="predicted"/>
<name>A0ABD4U5Q1_STRAP</name>
<dbReference type="EMBL" id="JAPAIP010000032">
    <property type="protein sequence ID" value="MCW1077358.1"/>
    <property type="molecule type" value="Genomic_DNA"/>
</dbReference>
<evidence type="ECO:0000313" key="3">
    <source>
        <dbReference type="Proteomes" id="UP001208682"/>
    </source>
</evidence>
<evidence type="ECO:0008006" key="4">
    <source>
        <dbReference type="Google" id="ProtNLM"/>
    </source>
</evidence>
<gene>
    <name evidence="2" type="ORF">OJ589_09415</name>
</gene>
<organism evidence="2 3">
    <name type="scientific">Streptococcus anginosus</name>
    <dbReference type="NCBI Taxonomy" id="1328"/>
    <lineage>
        <taxon>Bacteria</taxon>
        <taxon>Bacillati</taxon>
        <taxon>Bacillota</taxon>
        <taxon>Bacilli</taxon>
        <taxon>Lactobacillales</taxon>
        <taxon>Streptococcaceae</taxon>
        <taxon>Streptococcus</taxon>
        <taxon>Streptococcus anginosus group</taxon>
    </lineage>
</organism>
<reference evidence="2 3" key="1">
    <citation type="submission" date="2022-10" db="EMBL/GenBank/DDBJ databases">
        <title>Comparative genomic study of S. anginosus.</title>
        <authorList>
            <person name="Prasad A."/>
            <person name="Ene A."/>
            <person name="Jablonska S."/>
            <person name="Du J."/>
            <person name="Wolfe A.J."/>
            <person name="Putonti C."/>
        </authorList>
    </citation>
    <scope>NUCLEOTIDE SEQUENCE [LARGE SCALE GENOMIC DNA]</scope>
    <source>
        <strain evidence="2 3">UMB1339</strain>
    </source>
</reference>
<dbReference type="Proteomes" id="UP001208682">
    <property type="component" value="Unassembled WGS sequence"/>
</dbReference>
<keyword evidence="1" id="KW-1133">Transmembrane helix</keyword>
<dbReference type="RefSeq" id="WP_049533058.1">
    <property type="nucleotide sequence ID" value="NZ_CP069892.1"/>
</dbReference>
<sequence>MNELILPVVVGVSTGFVAGVLACVVYAFSKSAKKPPRKVKPENLPPIYTDEEIELTRFLEDKQAINEAFLYAQAELLKELHKF</sequence>
<dbReference type="AlphaFoldDB" id="A0ABD4U5Q1"/>
<keyword evidence="1" id="KW-0472">Membrane</keyword>
<comment type="caution">
    <text evidence="2">The sequence shown here is derived from an EMBL/GenBank/DDBJ whole genome shotgun (WGS) entry which is preliminary data.</text>
</comment>
<keyword evidence="1" id="KW-0812">Transmembrane</keyword>
<accession>A0ABD4U5Q1</accession>
<evidence type="ECO:0000313" key="2">
    <source>
        <dbReference type="EMBL" id="MCW1077358.1"/>
    </source>
</evidence>
<feature type="transmembrane region" description="Helical" evidence="1">
    <location>
        <begin position="6"/>
        <end position="28"/>
    </location>
</feature>
<evidence type="ECO:0000256" key="1">
    <source>
        <dbReference type="SAM" id="Phobius"/>
    </source>
</evidence>
<protein>
    <recommendedName>
        <fullName evidence="4">Phage protein</fullName>
    </recommendedName>
</protein>